<dbReference type="InterPro" id="IPR005158">
    <property type="entry name" value="BTAD"/>
</dbReference>
<dbReference type="SMART" id="SM00862">
    <property type="entry name" value="Trans_reg_C"/>
    <property type="match status" value="1"/>
</dbReference>
<name>A0ABV9W0T6_9ACTN</name>
<dbReference type="PANTHER" id="PTHR35807:SF1">
    <property type="entry name" value="TRANSCRIPTIONAL REGULATOR REDD"/>
    <property type="match status" value="1"/>
</dbReference>
<evidence type="ECO:0000256" key="2">
    <source>
        <dbReference type="ARBA" id="ARBA00023015"/>
    </source>
</evidence>
<comment type="similarity">
    <text evidence="1">Belongs to the AfsR/DnrI/RedD regulatory family.</text>
</comment>
<evidence type="ECO:0000256" key="4">
    <source>
        <dbReference type="ARBA" id="ARBA00023163"/>
    </source>
</evidence>
<dbReference type="SUPFAM" id="SSF46894">
    <property type="entry name" value="C-terminal effector domain of the bipartite response regulators"/>
    <property type="match status" value="1"/>
</dbReference>
<dbReference type="InterPro" id="IPR016032">
    <property type="entry name" value="Sig_transdc_resp-reg_C-effctor"/>
</dbReference>
<evidence type="ECO:0000256" key="1">
    <source>
        <dbReference type="ARBA" id="ARBA00005820"/>
    </source>
</evidence>
<dbReference type="SUPFAM" id="SSF48452">
    <property type="entry name" value="TPR-like"/>
    <property type="match status" value="1"/>
</dbReference>
<comment type="caution">
    <text evidence="7">The sequence shown here is derived from an EMBL/GenBank/DDBJ whole genome shotgun (WGS) entry which is preliminary data.</text>
</comment>
<proteinExistence type="inferred from homology"/>
<dbReference type="Gene3D" id="1.25.40.10">
    <property type="entry name" value="Tetratricopeptide repeat domain"/>
    <property type="match status" value="1"/>
</dbReference>
<dbReference type="RefSeq" id="WP_380118264.1">
    <property type="nucleotide sequence ID" value="NZ_JBHSIU010000034.1"/>
</dbReference>
<dbReference type="InterPro" id="IPR036388">
    <property type="entry name" value="WH-like_DNA-bd_sf"/>
</dbReference>
<dbReference type="SMART" id="SM01043">
    <property type="entry name" value="BTAD"/>
    <property type="match status" value="1"/>
</dbReference>
<gene>
    <name evidence="7" type="ORF">ACFPIJ_26270</name>
</gene>
<evidence type="ECO:0000256" key="3">
    <source>
        <dbReference type="ARBA" id="ARBA00023125"/>
    </source>
</evidence>
<dbReference type="CDD" id="cd15831">
    <property type="entry name" value="BTAD"/>
    <property type="match status" value="1"/>
</dbReference>
<dbReference type="Proteomes" id="UP001595912">
    <property type="component" value="Unassembled WGS sequence"/>
</dbReference>
<evidence type="ECO:0000313" key="8">
    <source>
        <dbReference type="Proteomes" id="UP001595912"/>
    </source>
</evidence>
<dbReference type="InterPro" id="IPR001867">
    <property type="entry name" value="OmpR/PhoB-type_DNA-bd"/>
</dbReference>
<dbReference type="InterPro" id="IPR051677">
    <property type="entry name" value="AfsR-DnrI-RedD_regulator"/>
</dbReference>
<evidence type="ECO:0000313" key="7">
    <source>
        <dbReference type="EMBL" id="MFC5001326.1"/>
    </source>
</evidence>
<sequence length="255" mass="28762">MRYELMGSLRVIGPAGAQMLTARKIEIVLAVLLIRADHVVSTDQLIGEVWGERAPHRATAGLHVYVSELRKFLARQRPGTETICTRSPGYLLRQDDDEFDFQDFLALVEVGRGYHAAHRYEEEAEVLQRALALWRGPLLGEPSDGVIVGSFAAWLGEVRMECIEMLIDVQLELGQHRRLIGRLRQLVADSPLHEAFYRQLMLALYRSDRTGDALQAYRQARATLNGELGLEPCRALQELQHAILVGDERLLSARV</sequence>
<keyword evidence="4" id="KW-0804">Transcription</keyword>
<dbReference type="PANTHER" id="PTHR35807">
    <property type="entry name" value="TRANSCRIPTIONAL REGULATOR REDD-RELATED"/>
    <property type="match status" value="1"/>
</dbReference>
<dbReference type="InterPro" id="IPR011990">
    <property type="entry name" value="TPR-like_helical_dom_sf"/>
</dbReference>
<organism evidence="7 8">
    <name type="scientific">Dactylosporangium cerinum</name>
    <dbReference type="NCBI Taxonomy" id="1434730"/>
    <lineage>
        <taxon>Bacteria</taxon>
        <taxon>Bacillati</taxon>
        <taxon>Actinomycetota</taxon>
        <taxon>Actinomycetes</taxon>
        <taxon>Micromonosporales</taxon>
        <taxon>Micromonosporaceae</taxon>
        <taxon>Dactylosporangium</taxon>
    </lineage>
</organism>
<dbReference type="Pfam" id="PF00486">
    <property type="entry name" value="Trans_reg_C"/>
    <property type="match status" value="1"/>
</dbReference>
<accession>A0ABV9W0T6</accession>
<keyword evidence="2" id="KW-0805">Transcription regulation</keyword>
<reference evidence="8" key="1">
    <citation type="journal article" date="2019" name="Int. J. Syst. Evol. Microbiol.">
        <title>The Global Catalogue of Microorganisms (GCM) 10K type strain sequencing project: providing services to taxonomists for standard genome sequencing and annotation.</title>
        <authorList>
            <consortium name="The Broad Institute Genomics Platform"/>
            <consortium name="The Broad Institute Genome Sequencing Center for Infectious Disease"/>
            <person name="Wu L."/>
            <person name="Ma J."/>
        </authorList>
    </citation>
    <scope>NUCLEOTIDE SEQUENCE [LARGE SCALE GENOMIC DNA]</scope>
    <source>
        <strain evidence="8">CGMCC 4.7152</strain>
    </source>
</reference>
<keyword evidence="8" id="KW-1185">Reference proteome</keyword>
<feature type="DNA-binding region" description="OmpR/PhoB-type" evidence="5">
    <location>
        <begin position="1"/>
        <end position="94"/>
    </location>
</feature>
<keyword evidence="3 5" id="KW-0238">DNA-binding</keyword>
<protein>
    <submittedName>
        <fullName evidence="7">BTAD domain-containing putative transcriptional regulator</fullName>
    </submittedName>
</protein>
<dbReference type="Gene3D" id="1.10.10.10">
    <property type="entry name" value="Winged helix-like DNA-binding domain superfamily/Winged helix DNA-binding domain"/>
    <property type="match status" value="1"/>
</dbReference>
<dbReference type="PROSITE" id="PS51755">
    <property type="entry name" value="OMPR_PHOB"/>
    <property type="match status" value="1"/>
</dbReference>
<evidence type="ECO:0000259" key="6">
    <source>
        <dbReference type="PROSITE" id="PS51755"/>
    </source>
</evidence>
<feature type="domain" description="OmpR/PhoB-type" evidence="6">
    <location>
        <begin position="1"/>
        <end position="94"/>
    </location>
</feature>
<evidence type="ECO:0000256" key="5">
    <source>
        <dbReference type="PROSITE-ProRule" id="PRU01091"/>
    </source>
</evidence>
<dbReference type="Pfam" id="PF03704">
    <property type="entry name" value="BTAD"/>
    <property type="match status" value="1"/>
</dbReference>
<dbReference type="EMBL" id="JBHSIU010000034">
    <property type="protein sequence ID" value="MFC5001326.1"/>
    <property type="molecule type" value="Genomic_DNA"/>
</dbReference>